<dbReference type="InterPro" id="IPR036291">
    <property type="entry name" value="NAD(P)-bd_dom_sf"/>
</dbReference>
<dbReference type="KEGG" id="mrh:MycrhN_6194"/>
<organism evidence="1 2">
    <name type="scientific">Mycolicibacterium rhodesiae (strain NBB3)</name>
    <name type="common">Mycobacterium rhodesiae</name>
    <dbReference type="NCBI Taxonomy" id="710685"/>
    <lineage>
        <taxon>Bacteria</taxon>
        <taxon>Bacillati</taxon>
        <taxon>Actinomycetota</taxon>
        <taxon>Actinomycetes</taxon>
        <taxon>Mycobacteriales</taxon>
        <taxon>Mycobacteriaceae</taxon>
        <taxon>Mycolicibacterium</taxon>
    </lineage>
</organism>
<proteinExistence type="predicted"/>
<dbReference type="EMBL" id="CP003169">
    <property type="protein sequence ID" value="AEV76654.1"/>
    <property type="molecule type" value="Genomic_DNA"/>
</dbReference>
<dbReference type="Gene3D" id="3.40.50.720">
    <property type="entry name" value="NAD(P)-binding Rossmann-like Domain"/>
    <property type="match status" value="1"/>
</dbReference>
<dbReference type="PATRIC" id="fig|710685.3.peg.6219"/>
<dbReference type="InterPro" id="IPR002347">
    <property type="entry name" value="SDR_fam"/>
</dbReference>
<accession>G8RTU1</accession>
<dbReference type="RefSeq" id="WP_014214391.1">
    <property type="nucleotide sequence ID" value="NC_016604.1"/>
</dbReference>
<dbReference type="AlphaFoldDB" id="G8RTU1"/>
<sequence length="201" mass="20426">MANKVVVIGASGGVAGALADGLGAALGGHDALSVSDLDSVVITVGTEPAPRLQDIASASSVEWDNCVGEPMWDALVTLQLAHAALKSRGGRIVVVVPTVGIAGAVGLVPYTTAVEGIRAMAKSATRQWARDGVVVNLISAPIRVFAEGLAESDGHLTKAAVEDDPTLVHSVVETAKFLLRSDVHHLAGETIVVDGGSVMLP</sequence>
<dbReference type="STRING" id="710685.MycrhN_6194"/>
<dbReference type="OrthoDB" id="4618916at2"/>
<evidence type="ECO:0000313" key="1">
    <source>
        <dbReference type="EMBL" id="AEV76654.1"/>
    </source>
</evidence>
<dbReference type="Proteomes" id="UP000005442">
    <property type="component" value="Chromosome"/>
</dbReference>
<evidence type="ECO:0000313" key="2">
    <source>
        <dbReference type="Proteomes" id="UP000005442"/>
    </source>
</evidence>
<dbReference type="HOGENOM" id="CLU_1359157_0_0_11"/>
<keyword evidence="2" id="KW-1185">Reference proteome</keyword>
<reference evidence="1 2" key="1">
    <citation type="submission" date="2011-12" db="EMBL/GenBank/DDBJ databases">
        <title>Complete sequence of Mycobacterium rhodesiae NBB3.</title>
        <authorList>
            <consortium name="US DOE Joint Genome Institute"/>
            <person name="Lucas S."/>
            <person name="Han J."/>
            <person name="Lapidus A."/>
            <person name="Cheng J.-F."/>
            <person name="Goodwin L."/>
            <person name="Pitluck S."/>
            <person name="Peters L."/>
            <person name="Mikhailova N."/>
            <person name="Gu W."/>
            <person name="Detter J.C."/>
            <person name="Han C."/>
            <person name="Tapia R."/>
            <person name="Land M."/>
            <person name="Hauser L."/>
            <person name="Kyrpides N."/>
            <person name="Ivanova N."/>
            <person name="Pagani I."/>
            <person name="Mattes T."/>
            <person name="Holmes A."/>
            <person name="Rutledge P."/>
            <person name="Paulsen I."/>
            <person name="Coleman N."/>
            <person name="Woyke T."/>
        </authorList>
    </citation>
    <scope>NUCLEOTIDE SEQUENCE [LARGE SCALE GENOMIC DNA]</scope>
    <source>
        <strain evidence="1 2">NBB3</strain>
    </source>
</reference>
<gene>
    <name evidence="1" type="ordered locus">MycrhN_6194</name>
</gene>
<dbReference type="PRINTS" id="PR00081">
    <property type="entry name" value="GDHRDH"/>
</dbReference>
<dbReference type="SUPFAM" id="SSF51735">
    <property type="entry name" value="NAD(P)-binding Rossmann-fold domains"/>
    <property type="match status" value="1"/>
</dbReference>
<name>G8RTU1_MYCRN</name>
<protein>
    <submittedName>
        <fullName evidence="1">Uncharacterized protein</fullName>
    </submittedName>
</protein>
<dbReference type="Pfam" id="PF13561">
    <property type="entry name" value="adh_short_C2"/>
    <property type="match status" value="1"/>
</dbReference>
<dbReference type="eggNOG" id="COG1028">
    <property type="taxonomic scope" value="Bacteria"/>
</dbReference>